<evidence type="ECO:0000256" key="3">
    <source>
        <dbReference type="ARBA" id="ARBA00023004"/>
    </source>
</evidence>
<dbReference type="GO" id="GO:0020037">
    <property type="term" value="F:heme binding"/>
    <property type="evidence" value="ECO:0007669"/>
    <property type="project" value="InterPro"/>
</dbReference>
<dbReference type="AlphaFoldDB" id="A0A3S9HLG5"/>
<reference evidence="4 5" key="1">
    <citation type="journal article" date="2011" name="Int. J. Syst. Evol. Microbiol.">
        <title>Description of Undibacterium oligocarboniphilum sp. nov., isolated from purified water, and Undibacterium pigrum strain CCUG 49012 as the type strain of Undibacterium parvum sp. nov., and emended descriptions of the genus Undibacterium and the species Undibacterium pigrum.</title>
        <authorList>
            <person name="Eder W."/>
            <person name="Wanner G."/>
            <person name="Ludwig W."/>
            <person name="Busse H.J."/>
            <person name="Ziemke-Kageler F."/>
            <person name="Lang E."/>
        </authorList>
    </citation>
    <scope>NUCLEOTIDE SEQUENCE [LARGE SCALE GENOMIC DNA]</scope>
    <source>
        <strain evidence="4 5">DSM 23061</strain>
    </source>
</reference>
<keyword evidence="3" id="KW-0408">Iron</keyword>
<dbReference type="KEGG" id="upv:EJN92_13525"/>
<protein>
    <submittedName>
        <fullName evidence="4">Chlorite dismutase</fullName>
    </submittedName>
</protein>
<keyword evidence="5" id="KW-1185">Reference proteome</keyword>
<dbReference type="EMBL" id="CP034464">
    <property type="protein sequence ID" value="AZP12940.1"/>
    <property type="molecule type" value="Genomic_DNA"/>
</dbReference>
<dbReference type="GO" id="GO:0016491">
    <property type="term" value="F:oxidoreductase activity"/>
    <property type="evidence" value="ECO:0007669"/>
    <property type="project" value="InterPro"/>
</dbReference>
<dbReference type="InterPro" id="IPR010644">
    <property type="entry name" value="ChdC/CLD"/>
</dbReference>
<dbReference type="GO" id="GO:0046872">
    <property type="term" value="F:metal ion binding"/>
    <property type="evidence" value="ECO:0007669"/>
    <property type="project" value="UniProtKB-KW"/>
</dbReference>
<evidence type="ECO:0000256" key="2">
    <source>
        <dbReference type="ARBA" id="ARBA00022723"/>
    </source>
</evidence>
<proteinExistence type="predicted"/>
<dbReference type="Pfam" id="PF06778">
    <property type="entry name" value="Chlor_dismutase"/>
    <property type="match status" value="1"/>
</dbReference>
<evidence type="ECO:0000256" key="1">
    <source>
        <dbReference type="ARBA" id="ARBA00022617"/>
    </source>
</evidence>
<keyword evidence="2" id="KW-0479">Metal-binding</keyword>
<dbReference type="SUPFAM" id="SSF54909">
    <property type="entry name" value="Dimeric alpha+beta barrel"/>
    <property type="match status" value="1"/>
</dbReference>
<organism evidence="4 5">
    <name type="scientific">Undibacterium parvum</name>
    <dbReference type="NCBI Taxonomy" id="401471"/>
    <lineage>
        <taxon>Bacteria</taxon>
        <taxon>Pseudomonadati</taxon>
        <taxon>Pseudomonadota</taxon>
        <taxon>Betaproteobacteria</taxon>
        <taxon>Burkholderiales</taxon>
        <taxon>Oxalobacteraceae</taxon>
        <taxon>Undibacterium</taxon>
    </lineage>
</organism>
<keyword evidence="1" id="KW-0349">Heme</keyword>
<sequence>MKNFYSFVGSDVGLWNVTNQNTIVGSALESVQRIEVINSPLNKLTEQGVWALQGFTSNVRYANRNEIVKLQAAQEGLNRNASVCAALIPIKKNAQWWAMSQDERRSIFEEQSHHTEIGLGYLPEIARQLHHSRDLGEQFDFITWFEFAPEHTELFNQLLAQLRATKEWQFVDREIDIRLEKKA</sequence>
<gene>
    <name evidence="4" type="ORF">EJN92_13525</name>
</gene>
<accession>A0A3S9HLG5</accession>
<name>A0A3S9HLG5_9BURK</name>
<dbReference type="RefSeq" id="WP_126128316.1">
    <property type="nucleotide sequence ID" value="NZ_CP034464.1"/>
</dbReference>
<dbReference type="InterPro" id="IPR011008">
    <property type="entry name" value="Dimeric_a/b-barrel"/>
</dbReference>
<evidence type="ECO:0000313" key="5">
    <source>
        <dbReference type="Proteomes" id="UP000275663"/>
    </source>
</evidence>
<dbReference type="OrthoDB" id="212165at2"/>
<dbReference type="Proteomes" id="UP000275663">
    <property type="component" value="Chromosome"/>
</dbReference>
<evidence type="ECO:0000313" key="4">
    <source>
        <dbReference type="EMBL" id="AZP12940.1"/>
    </source>
</evidence>
<dbReference type="Gene3D" id="3.30.70.3420">
    <property type="match status" value="1"/>
</dbReference>